<dbReference type="InterPro" id="IPR002683">
    <property type="entry name" value="PsbP_C"/>
</dbReference>
<evidence type="ECO:0000256" key="1">
    <source>
        <dbReference type="SAM" id="Phobius"/>
    </source>
</evidence>
<dbReference type="PATRIC" id="fig|1195236.3.peg.848"/>
<evidence type="ECO:0000313" key="4">
    <source>
        <dbReference type="Proteomes" id="UP000014155"/>
    </source>
</evidence>
<accession>S0FMK5</accession>
<dbReference type="GO" id="GO:0005509">
    <property type="term" value="F:calcium ion binding"/>
    <property type="evidence" value="ECO:0007669"/>
    <property type="project" value="InterPro"/>
</dbReference>
<organism evidence="3 4">
    <name type="scientific">Ruminiclostridium cellobioparum subsp. termitidis CT1112</name>
    <dbReference type="NCBI Taxonomy" id="1195236"/>
    <lineage>
        <taxon>Bacteria</taxon>
        <taxon>Bacillati</taxon>
        <taxon>Bacillota</taxon>
        <taxon>Clostridia</taxon>
        <taxon>Eubacteriales</taxon>
        <taxon>Oscillospiraceae</taxon>
        <taxon>Ruminiclostridium</taxon>
    </lineage>
</organism>
<gene>
    <name evidence="3" type="ORF">CTER_0528</name>
</gene>
<evidence type="ECO:0000259" key="2">
    <source>
        <dbReference type="Pfam" id="PF01789"/>
    </source>
</evidence>
<dbReference type="RefSeq" id="WP_004623858.1">
    <property type="nucleotide sequence ID" value="NZ_AORV01000019.1"/>
</dbReference>
<keyword evidence="1" id="KW-1133">Transmembrane helix</keyword>
<name>S0FMK5_RUMCE</name>
<keyword evidence="1" id="KW-0812">Transmembrane</keyword>
<dbReference type="EMBL" id="AORV01000019">
    <property type="protein sequence ID" value="EMS73455.1"/>
    <property type="molecule type" value="Genomic_DNA"/>
</dbReference>
<dbReference type="GO" id="GO:0015979">
    <property type="term" value="P:photosynthesis"/>
    <property type="evidence" value="ECO:0007669"/>
    <property type="project" value="InterPro"/>
</dbReference>
<evidence type="ECO:0000313" key="3">
    <source>
        <dbReference type="EMBL" id="EMS73455.1"/>
    </source>
</evidence>
<dbReference type="Gene3D" id="3.40.1000.10">
    <property type="entry name" value="Mog1/PsbP, alpha/beta/alpha sandwich"/>
    <property type="match status" value="1"/>
</dbReference>
<dbReference type="AlphaFoldDB" id="S0FMK5"/>
<dbReference type="Proteomes" id="UP000014155">
    <property type="component" value="Unassembled WGS sequence"/>
</dbReference>
<protein>
    <submittedName>
        <fullName evidence="3">PsbP</fullName>
    </submittedName>
</protein>
<proteinExistence type="predicted"/>
<dbReference type="Pfam" id="PF01789">
    <property type="entry name" value="PsbP"/>
    <property type="match status" value="1"/>
</dbReference>
<keyword evidence="4" id="KW-1185">Reference proteome</keyword>
<feature type="domain" description="PsbP C-terminal" evidence="2">
    <location>
        <begin position="81"/>
        <end position="225"/>
    </location>
</feature>
<feature type="transmembrane region" description="Helical" evidence="1">
    <location>
        <begin position="12"/>
        <end position="35"/>
    </location>
</feature>
<reference evidence="3 4" key="1">
    <citation type="journal article" date="2013" name="Genome Announc.">
        <title>Draft Genome Sequence of the Cellulolytic, Mesophilic, Anaerobic Bacterium Clostridium termitidis Strain CT1112 (DSM 5398).</title>
        <authorList>
            <person name="Lal S."/>
            <person name="Ramachandran U."/>
            <person name="Zhang X."/>
            <person name="Munir R."/>
            <person name="Sparling R."/>
            <person name="Levin D.B."/>
        </authorList>
    </citation>
    <scope>NUCLEOTIDE SEQUENCE [LARGE SCALE GENOMIC DNA]</scope>
    <source>
        <strain evidence="3 4">CT1112</strain>
    </source>
</reference>
<sequence length="226" mass="26664">MNIIIISNYKRKLLIVITVVTLWILFIIAAGHLYYSKVQYTLYINSNVSLSYPSTISIKNVYSKYSDSAPYIQASNTNYKNFIEFKSQEEGFEFSYPSIFKLNQQSFPGSEILYHIDFQNKEDRKFYGFVQVWNMPQTLEQFLEASKEAATTEFVNFTSKKVKVNGLSGYFWEYTVDSADEKYKALEVFLAKGSRFYRISYYMPEKDYGKNDYDMFWRMVESFKIG</sequence>
<dbReference type="GO" id="GO:0009654">
    <property type="term" value="C:photosystem II oxygen evolving complex"/>
    <property type="evidence" value="ECO:0007669"/>
    <property type="project" value="InterPro"/>
</dbReference>
<keyword evidence="1" id="KW-0472">Membrane</keyword>
<dbReference type="eggNOG" id="ENOG5032X7N">
    <property type="taxonomic scope" value="Bacteria"/>
</dbReference>
<comment type="caution">
    <text evidence="3">The sequence shown here is derived from an EMBL/GenBank/DDBJ whole genome shotgun (WGS) entry which is preliminary data.</text>
</comment>
<dbReference type="GO" id="GO:0019898">
    <property type="term" value="C:extrinsic component of membrane"/>
    <property type="evidence" value="ECO:0007669"/>
    <property type="project" value="InterPro"/>
</dbReference>